<accession>A0A0F8WVK3</accession>
<name>A0A0F8WVK3_9ZZZZ</name>
<reference evidence="1" key="1">
    <citation type="journal article" date="2015" name="Nature">
        <title>Complex archaea that bridge the gap between prokaryotes and eukaryotes.</title>
        <authorList>
            <person name="Spang A."/>
            <person name="Saw J.H."/>
            <person name="Jorgensen S.L."/>
            <person name="Zaremba-Niedzwiedzka K."/>
            <person name="Martijn J."/>
            <person name="Lind A.E."/>
            <person name="van Eijk R."/>
            <person name="Schleper C."/>
            <person name="Guy L."/>
            <person name="Ettema T.J."/>
        </authorList>
    </citation>
    <scope>NUCLEOTIDE SEQUENCE</scope>
</reference>
<organism evidence="1">
    <name type="scientific">marine sediment metagenome</name>
    <dbReference type="NCBI Taxonomy" id="412755"/>
    <lineage>
        <taxon>unclassified sequences</taxon>
        <taxon>metagenomes</taxon>
        <taxon>ecological metagenomes</taxon>
    </lineage>
</organism>
<feature type="non-terminal residue" evidence="1">
    <location>
        <position position="1"/>
    </location>
</feature>
<proteinExistence type="predicted"/>
<protein>
    <submittedName>
        <fullName evidence="1">Uncharacterized protein</fullName>
    </submittedName>
</protein>
<evidence type="ECO:0000313" key="1">
    <source>
        <dbReference type="EMBL" id="KKK60713.1"/>
    </source>
</evidence>
<gene>
    <name evidence="1" type="ORF">LCGC14_3021580</name>
</gene>
<dbReference type="AlphaFoldDB" id="A0A0F8WVK3"/>
<comment type="caution">
    <text evidence="1">The sequence shown here is derived from an EMBL/GenBank/DDBJ whole genome shotgun (WGS) entry which is preliminary data.</text>
</comment>
<dbReference type="EMBL" id="LAZR01062832">
    <property type="protein sequence ID" value="KKK60713.1"/>
    <property type="molecule type" value="Genomic_DNA"/>
</dbReference>
<sequence length="51" mass="5950">TPVGKTAERSFKDEEFIKDFDEIGKKVAEATKDLWETEYQKIKTKEPSKTQ</sequence>